<dbReference type="EMBL" id="FZOG01000001">
    <property type="protein sequence ID" value="SNR96750.1"/>
    <property type="molecule type" value="Genomic_DNA"/>
</dbReference>
<dbReference type="GO" id="GO:0009289">
    <property type="term" value="C:pilus"/>
    <property type="evidence" value="ECO:0007669"/>
    <property type="project" value="UniProtKB-SubCell"/>
</dbReference>
<dbReference type="PANTHER" id="PTHR33420:SF3">
    <property type="entry name" value="FIMBRIAL SUBUNIT ELFA"/>
    <property type="match status" value="1"/>
</dbReference>
<evidence type="ECO:0000256" key="3">
    <source>
        <dbReference type="ARBA" id="ARBA00022729"/>
    </source>
</evidence>
<comment type="subcellular location">
    <subcellularLocation>
        <location evidence="1">Fimbrium</location>
    </subcellularLocation>
</comment>
<sequence>MGCASYGVPAMERMGLLMKTYNCAIRSLTHTETGRILALVVALGWSFSAHAEPPAWQCEGAPVIEHNNVIALDFTEQASIGERVDTTFNTGQGGVGNCNCPESGSYTSYFTSTTGLTVTSDGWLKLNDNIDARLRIFVLGSNNVLVPFSKVPNTASSPCSPENGIVNASTGSRGQVAFRITKPFVGEIIYSGRLATMYWQINDSSAAVDMNYPYAHVNADIRLKVLASCQFRAGDTFTIDLGDIDKAALTEGGLPKYGFTPKSIDLSLDCVNIGSSGKVSYMFQSASGSEGNLLLTDLRGLGIGLHDGDDNPVGLGAENAIEVPVVSDTTSFLLKPYPSKLPGAAVESGSYTAQAIVTVTLP</sequence>
<dbReference type="InterPro" id="IPR036937">
    <property type="entry name" value="Adhesion_dom_fimbrial_sf"/>
</dbReference>
<keyword evidence="3" id="KW-0732">Signal</keyword>
<keyword evidence="7" id="KW-1185">Reference proteome</keyword>
<organism evidence="6 7">
    <name type="scientific">Pseudomonas segetis</name>
    <dbReference type="NCBI Taxonomy" id="298908"/>
    <lineage>
        <taxon>Bacteria</taxon>
        <taxon>Pseudomonadati</taxon>
        <taxon>Pseudomonadota</taxon>
        <taxon>Gammaproteobacteria</taxon>
        <taxon>Pseudomonadales</taxon>
        <taxon>Pseudomonadaceae</taxon>
        <taxon>Pseudomonas</taxon>
    </lineage>
</organism>
<dbReference type="GO" id="GO:0043709">
    <property type="term" value="P:cell adhesion involved in single-species biofilm formation"/>
    <property type="evidence" value="ECO:0007669"/>
    <property type="project" value="TreeGrafter"/>
</dbReference>
<evidence type="ECO:0000256" key="4">
    <source>
        <dbReference type="ARBA" id="ARBA00023263"/>
    </source>
</evidence>
<protein>
    <submittedName>
        <fullName evidence="6">Pilin (Type 1 fimbria component protein)</fullName>
    </submittedName>
</protein>
<accession>A0A239AML3</accession>
<evidence type="ECO:0000259" key="5">
    <source>
        <dbReference type="Pfam" id="PF00419"/>
    </source>
</evidence>
<feature type="domain" description="Fimbrial-type adhesion" evidence="5">
    <location>
        <begin position="223"/>
        <end position="360"/>
    </location>
</feature>
<dbReference type="InterPro" id="IPR000259">
    <property type="entry name" value="Adhesion_dom_fimbrial"/>
</dbReference>
<evidence type="ECO:0000313" key="7">
    <source>
        <dbReference type="Proteomes" id="UP000242915"/>
    </source>
</evidence>
<name>A0A239AML3_9PSED</name>
<dbReference type="Proteomes" id="UP000242915">
    <property type="component" value="Unassembled WGS sequence"/>
</dbReference>
<proteinExistence type="inferred from homology"/>
<dbReference type="InterPro" id="IPR008966">
    <property type="entry name" value="Adhesion_dom_sf"/>
</dbReference>
<dbReference type="Pfam" id="PF00419">
    <property type="entry name" value="Fimbrial"/>
    <property type="match status" value="1"/>
</dbReference>
<evidence type="ECO:0000256" key="2">
    <source>
        <dbReference type="ARBA" id="ARBA00006671"/>
    </source>
</evidence>
<dbReference type="InterPro" id="IPR050263">
    <property type="entry name" value="Bact_Fimbrial_Adh_Pro"/>
</dbReference>
<comment type="similarity">
    <text evidence="2">Belongs to the fimbrial protein family.</text>
</comment>
<evidence type="ECO:0000256" key="1">
    <source>
        <dbReference type="ARBA" id="ARBA00004561"/>
    </source>
</evidence>
<dbReference type="PANTHER" id="PTHR33420">
    <property type="entry name" value="FIMBRIAL SUBUNIT ELFA-RELATED"/>
    <property type="match status" value="1"/>
</dbReference>
<dbReference type="SUPFAM" id="SSF49401">
    <property type="entry name" value="Bacterial adhesins"/>
    <property type="match status" value="1"/>
</dbReference>
<dbReference type="Gene3D" id="2.60.40.1090">
    <property type="entry name" value="Fimbrial-type adhesion domain"/>
    <property type="match status" value="1"/>
</dbReference>
<reference evidence="7" key="1">
    <citation type="submission" date="2017-06" db="EMBL/GenBank/DDBJ databases">
        <authorList>
            <person name="Varghese N."/>
            <person name="Submissions S."/>
        </authorList>
    </citation>
    <scope>NUCLEOTIDE SEQUENCE [LARGE SCALE GENOMIC DNA]</scope>
    <source>
        <strain evidence="7">CIP 108523</strain>
    </source>
</reference>
<dbReference type="AlphaFoldDB" id="A0A239AML3"/>
<evidence type="ECO:0000313" key="6">
    <source>
        <dbReference type="EMBL" id="SNR96750.1"/>
    </source>
</evidence>
<gene>
    <name evidence="6" type="ORF">SAMN05216255_1314</name>
</gene>
<keyword evidence="4" id="KW-0281">Fimbrium</keyword>